<evidence type="ECO:0000256" key="8">
    <source>
        <dbReference type="ARBA" id="ARBA00023136"/>
    </source>
</evidence>
<dbReference type="GO" id="GO:0016887">
    <property type="term" value="F:ATP hydrolysis activity"/>
    <property type="evidence" value="ECO:0007669"/>
    <property type="project" value="InterPro"/>
</dbReference>
<dbReference type="GO" id="GO:0042626">
    <property type="term" value="F:ATPase-coupled transmembrane transporter activity"/>
    <property type="evidence" value="ECO:0007669"/>
    <property type="project" value="TreeGrafter"/>
</dbReference>
<evidence type="ECO:0000256" key="7">
    <source>
        <dbReference type="ARBA" id="ARBA00022967"/>
    </source>
</evidence>
<dbReference type="InterPro" id="IPR005876">
    <property type="entry name" value="Co_trans_ATP-bd"/>
</dbReference>
<proteinExistence type="inferred from homology"/>
<evidence type="ECO:0000256" key="10">
    <source>
        <dbReference type="RuleBase" id="RU364103"/>
    </source>
</evidence>
<comment type="subcellular location">
    <subcellularLocation>
        <location evidence="1 10">Cell membrane</location>
        <topology evidence="1 10">Peripheral membrane protein</topology>
    </subcellularLocation>
</comment>
<dbReference type="InterPro" id="IPR015856">
    <property type="entry name" value="ABC_transpr_CbiO/EcfA_su"/>
</dbReference>
<dbReference type="PANTHER" id="PTHR43553:SF24">
    <property type="entry name" value="ENERGY-COUPLING FACTOR TRANSPORTER ATP-BINDING PROTEIN ECFA1"/>
    <property type="match status" value="1"/>
</dbReference>
<evidence type="ECO:0000256" key="6">
    <source>
        <dbReference type="ARBA" id="ARBA00022840"/>
    </source>
</evidence>
<keyword evidence="3 10" id="KW-0813">Transport</keyword>
<dbReference type="FunFam" id="3.40.50.300:FF:000224">
    <property type="entry name" value="Energy-coupling factor transporter ATP-binding protein EcfA"/>
    <property type="match status" value="1"/>
</dbReference>
<evidence type="ECO:0000256" key="9">
    <source>
        <dbReference type="ARBA" id="ARBA00025157"/>
    </source>
</evidence>
<dbReference type="InterPro" id="IPR027417">
    <property type="entry name" value="P-loop_NTPase"/>
</dbReference>
<dbReference type="InterPro" id="IPR050095">
    <property type="entry name" value="ECF_ABC_transporter_ATP-bd"/>
</dbReference>
<keyword evidence="5 10" id="KW-0547">Nucleotide-binding</keyword>
<dbReference type="NCBIfam" id="TIGR01166">
    <property type="entry name" value="cbiO"/>
    <property type="match status" value="1"/>
</dbReference>
<keyword evidence="7" id="KW-1278">Translocase</keyword>
<dbReference type="CDD" id="cd03225">
    <property type="entry name" value="ABC_cobalt_CbiO_domain1"/>
    <property type="match status" value="1"/>
</dbReference>
<dbReference type="InterPro" id="IPR003593">
    <property type="entry name" value="AAA+_ATPase"/>
</dbReference>
<comment type="caution">
    <text evidence="12">The sequence shown here is derived from an EMBL/GenBank/DDBJ whole genome shotgun (WGS) entry which is preliminary data.</text>
</comment>
<evidence type="ECO:0000256" key="1">
    <source>
        <dbReference type="ARBA" id="ARBA00004202"/>
    </source>
</evidence>
<evidence type="ECO:0000256" key="4">
    <source>
        <dbReference type="ARBA" id="ARBA00022475"/>
    </source>
</evidence>
<evidence type="ECO:0000256" key="2">
    <source>
        <dbReference type="ARBA" id="ARBA00005417"/>
    </source>
</evidence>
<dbReference type="Pfam" id="PF00005">
    <property type="entry name" value="ABC_tran"/>
    <property type="match status" value="1"/>
</dbReference>
<evidence type="ECO:0000256" key="3">
    <source>
        <dbReference type="ARBA" id="ARBA00022448"/>
    </source>
</evidence>
<evidence type="ECO:0000256" key="5">
    <source>
        <dbReference type="ARBA" id="ARBA00022741"/>
    </source>
</evidence>
<sequence length="311" mass="34843">MILTENLRFRYGEKEILKGVDFKAERGEVTVLMGKNGAGKTTLLKHFNGLLKPCEGYVSVDGERLKYDRKSLLRVRKKVFYIFQNPDDQIISPTVWQEVAFGPKNLGIDGEELERIVKASLEAVGLSGYESRLCSTLSGGEKRRLTIASALAMNPGYVIMDEPSANVDGCGFEMIVKLVKMLRDDGRGVVISTHDLDLAKAVGDKFYFMESGKIVWEGERLSWRMARMLGIRTFSFGKIVLSPYPYGEFDFVAVVDKKDDVVEKAVLRAIEGDRVLLICSDGCIQDLARLIERYPVEVEVRGVEDGEVHKS</sequence>
<comment type="function">
    <text evidence="9">Probably part of an ABC transporter complex. Responsible for energy coupling to the transport system.</text>
</comment>
<dbReference type="EMBL" id="DTLB01000001">
    <property type="protein sequence ID" value="HFW31403.1"/>
    <property type="molecule type" value="Genomic_DNA"/>
</dbReference>
<dbReference type="GO" id="GO:0005524">
    <property type="term" value="F:ATP binding"/>
    <property type="evidence" value="ECO:0007669"/>
    <property type="project" value="UniProtKB-UniRule"/>
</dbReference>
<keyword evidence="4 10" id="KW-1003">Cell membrane</keyword>
<organism evidence="12">
    <name type="scientific">Archaeoglobus fulgidus</name>
    <dbReference type="NCBI Taxonomy" id="2234"/>
    <lineage>
        <taxon>Archaea</taxon>
        <taxon>Methanobacteriati</taxon>
        <taxon>Methanobacteriota</taxon>
        <taxon>Archaeoglobi</taxon>
        <taxon>Archaeoglobales</taxon>
        <taxon>Archaeoglobaceae</taxon>
        <taxon>Archaeoglobus</taxon>
    </lineage>
</organism>
<evidence type="ECO:0000259" key="11">
    <source>
        <dbReference type="PROSITE" id="PS50893"/>
    </source>
</evidence>
<dbReference type="InterPro" id="IPR017871">
    <property type="entry name" value="ABC_transporter-like_CS"/>
</dbReference>
<dbReference type="PROSITE" id="PS00211">
    <property type="entry name" value="ABC_TRANSPORTER_1"/>
    <property type="match status" value="1"/>
</dbReference>
<comment type="similarity">
    <text evidence="2 10">Belongs to the ABC transporter superfamily.</text>
</comment>
<keyword evidence="8 10" id="KW-0472">Membrane</keyword>
<dbReference type="InterPro" id="IPR003439">
    <property type="entry name" value="ABC_transporter-like_ATP-bd"/>
</dbReference>
<comment type="function">
    <text evidence="10">Part of an ABC transporter complex. Responsible for energy coupling to the transport system.</text>
</comment>
<dbReference type="SUPFAM" id="SSF52540">
    <property type="entry name" value="P-loop containing nucleoside triphosphate hydrolases"/>
    <property type="match status" value="1"/>
</dbReference>
<keyword evidence="6 10" id="KW-0067">ATP-binding</keyword>
<protein>
    <recommendedName>
        <fullName evidence="10">ABC transporter ATP-binding protein</fullName>
    </recommendedName>
</protein>
<name>A0A7C3RAK6_ARCFL</name>
<accession>A0A7C3RAK6</accession>
<dbReference type="GO" id="GO:0043190">
    <property type="term" value="C:ATP-binding cassette (ABC) transporter complex"/>
    <property type="evidence" value="ECO:0007669"/>
    <property type="project" value="TreeGrafter"/>
</dbReference>
<dbReference type="PROSITE" id="PS50893">
    <property type="entry name" value="ABC_TRANSPORTER_2"/>
    <property type="match status" value="1"/>
</dbReference>
<feature type="domain" description="ABC transporter" evidence="11">
    <location>
        <begin position="2"/>
        <end position="236"/>
    </location>
</feature>
<dbReference type="GO" id="GO:0006824">
    <property type="term" value="P:cobalt ion transport"/>
    <property type="evidence" value="ECO:0007669"/>
    <property type="project" value="InterPro"/>
</dbReference>
<dbReference type="Gene3D" id="3.40.50.300">
    <property type="entry name" value="P-loop containing nucleotide triphosphate hydrolases"/>
    <property type="match status" value="1"/>
</dbReference>
<reference evidence="12" key="1">
    <citation type="journal article" date="2020" name="mSystems">
        <title>Genome- and Community-Level Interaction Insights into Carbon Utilization and Element Cycling Functions of Hydrothermarchaeota in Hydrothermal Sediment.</title>
        <authorList>
            <person name="Zhou Z."/>
            <person name="Liu Y."/>
            <person name="Xu W."/>
            <person name="Pan J."/>
            <person name="Luo Z.H."/>
            <person name="Li M."/>
        </authorList>
    </citation>
    <scope>NUCLEOTIDE SEQUENCE [LARGE SCALE GENOMIC DNA]</scope>
    <source>
        <strain evidence="12">SpSt-87</strain>
    </source>
</reference>
<dbReference type="AlphaFoldDB" id="A0A7C3RAK6"/>
<dbReference type="PANTHER" id="PTHR43553">
    <property type="entry name" value="HEAVY METAL TRANSPORTER"/>
    <property type="match status" value="1"/>
</dbReference>
<evidence type="ECO:0000313" key="12">
    <source>
        <dbReference type="EMBL" id="HFW31403.1"/>
    </source>
</evidence>
<gene>
    <name evidence="12" type="ORF">ENW66_00400</name>
</gene>
<dbReference type="SMART" id="SM00382">
    <property type="entry name" value="AAA"/>
    <property type="match status" value="1"/>
</dbReference>